<comment type="caution">
    <text evidence="2">The sequence shown here is derived from an EMBL/GenBank/DDBJ whole genome shotgun (WGS) entry which is preliminary data.</text>
</comment>
<keyword evidence="3" id="KW-1185">Reference proteome</keyword>
<dbReference type="Gene3D" id="1.25.40.20">
    <property type="entry name" value="Ankyrin repeat-containing domain"/>
    <property type="match status" value="2"/>
</dbReference>
<organism evidence="2 3">
    <name type="scientific">Tritrichomonas musculus</name>
    <dbReference type="NCBI Taxonomy" id="1915356"/>
    <lineage>
        <taxon>Eukaryota</taxon>
        <taxon>Metamonada</taxon>
        <taxon>Parabasalia</taxon>
        <taxon>Tritrichomonadida</taxon>
        <taxon>Tritrichomonadidae</taxon>
        <taxon>Tritrichomonas</taxon>
    </lineage>
</organism>
<feature type="repeat" description="ANK" evidence="1">
    <location>
        <begin position="189"/>
        <end position="213"/>
    </location>
</feature>
<sequence length="263" mass="31374">MTIYRKKNEKSSLIVSIEKRNIDIIRVLLQNENIDVNSKRISYVVNDDSVDIKPLPLVIETKTALQIAIDKNDPYIVNLLLSNKKIDVNMKSKYYIEELENSYEEKSALFYAIEKKNIEIIQLLLSHENIDVNNENNFCLYFNKRCEEFKWCWWISKLKNEWTHWDDEEELDSCFTEEEDLIYEMIENHMKTPIHLAVEQNNIEVVKLLISSNNLDINKKKKDFSIIKPDQKKKRHAYLYKHSQDNEKTAFFTAVKKKLYRNG</sequence>
<evidence type="ECO:0008006" key="4">
    <source>
        <dbReference type="Google" id="ProtNLM"/>
    </source>
</evidence>
<dbReference type="PROSITE" id="PS50088">
    <property type="entry name" value="ANK_REPEAT"/>
    <property type="match status" value="1"/>
</dbReference>
<dbReference type="SUPFAM" id="SSF48403">
    <property type="entry name" value="Ankyrin repeat"/>
    <property type="match status" value="1"/>
</dbReference>
<protein>
    <recommendedName>
        <fullName evidence="4">Ankyrin</fullName>
    </recommendedName>
</protein>
<name>A0ABR2H2Y2_9EUKA</name>
<dbReference type="Proteomes" id="UP001470230">
    <property type="component" value="Unassembled WGS sequence"/>
</dbReference>
<dbReference type="PROSITE" id="PS50297">
    <property type="entry name" value="ANK_REP_REGION"/>
    <property type="match status" value="1"/>
</dbReference>
<dbReference type="PANTHER" id="PTHR24118:SF99">
    <property type="entry name" value="POTE ANKYRIN DOMAIN FAMILY MEMBER 3C-RELATED"/>
    <property type="match status" value="1"/>
</dbReference>
<evidence type="ECO:0000256" key="1">
    <source>
        <dbReference type="PROSITE-ProRule" id="PRU00023"/>
    </source>
</evidence>
<accession>A0ABR2H2Y2</accession>
<dbReference type="PANTHER" id="PTHR24118">
    <property type="entry name" value="POTE ANKYRIN DOMAIN"/>
    <property type="match status" value="1"/>
</dbReference>
<gene>
    <name evidence="2" type="ORF">M9Y10_030771</name>
</gene>
<dbReference type="SMART" id="SM00248">
    <property type="entry name" value="ANK"/>
    <property type="match status" value="4"/>
</dbReference>
<dbReference type="InterPro" id="IPR036770">
    <property type="entry name" value="Ankyrin_rpt-contain_sf"/>
</dbReference>
<evidence type="ECO:0000313" key="3">
    <source>
        <dbReference type="Proteomes" id="UP001470230"/>
    </source>
</evidence>
<evidence type="ECO:0000313" key="2">
    <source>
        <dbReference type="EMBL" id="KAK8840562.1"/>
    </source>
</evidence>
<dbReference type="InterPro" id="IPR002110">
    <property type="entry name" value="Ankyrin_rpt"/>
</dbReference>
<keyword evidence="1" id="KW-0040">ANK repeat</keyword>
<dbReference type="Pfam" id="PF12796">
    <property type="entry name" value="Ank_2"/>
    <property type="match status" value="1"/>
</dbReference>
<dbReference type="EMBL" id="JAPFFF010000045">
    <property type="protein sequence ID" value="KAK8840562.1"/>
    <property type="molecule type" value="Genomic_DNA"/>
</dbReference>
<dbReference type="Pfam" id="PF00023">
    <property type="entry name" value="Ank"/>
    <property type="match status" value="2"/>
</dbReference>
<proteinExistence type="predicted"/>
<reference evidence="2 3" key="1">
    <citation type="submission" date="2024-04" db="EMBL/GenBank/DDBJ databases">
        <title>Tritrichomonas musculus Genome.</title>
        <authorList>
            <person name="Alves-Ferreira E."/>
            <person name="Grigg M."/>
            <person name="Lorenzi H."/>
            <person name="Galac M."/>
        </authorList>
    </citation>
    <scope>NUCLEOTIDE SEQUENCE [LARGE SCALE GENOMIC DNA]</scope>
    <source>
        <strain evidence="2 3">EAF2021</strain>
    </source>
</reference>